<dbReference type="PANTHER" id="PTHR32282:SF11">
    <property type="entry name" value="PENICILLIN-BINDING PROTEIN 1B"/>
    <property type="match status" value="1"/>
</dbReference>
<protein>
    <submittedName>
        <fullName evidence="19">Penicillin-binding protein</fullName>
    </submittedName>
</protein>
<evidence type="ECO:0000256" key="12">
    <source>
        <dbReference type="ARBA" id="ARBA00023136"/>
    </source>
</evidence>
<evidence type="ECO:0000256" key="8">
    <source>
        <dbReference type="ARBA" id="ARBA00022679"/>
    </source>
</evidence>
<organism evidence="19 20">
    <name type="scientific">Rossellomorea marisflavi</name>
    <dbReference type="NCBI Taxonomy" id="189381"/>
    <lineage>
        <taxon>Bacteria</taxon>
        <taxon>Bacillati</taxon>
        <taxon>Bacillota</taxon>
        <taxon>Bacilli</taxon>
        <taxon>Bacillales</taxon>
        <taxon>Bacillaceae</taxon>
        <taxon>Rossellomorea</taxon>
    </lineage>
</organism>
<evidence type="ECO:0000256" key="13">
    <source>
        <dbReference type="ARBA" id="ARBA00023268"/>
    </source>
</evidence>
<feature type="domain" description="Glycosyl transferase family 51" evidence="18">
    <location>
        <begin position="60"/>
        <end position="232"/>
    </location>
</feature>
<dbReference type="PATRIC" id="fig|189381.10.peg.144"/>
<dbReference type="Pfam" id="PF00912">
    <property type="entry name" value="Transgly"/>
    <property type="match status" value="1"/>
</dbReference>
<evidence type="ECO:0000256" key="5">
    <source>
        <dbReference type="ARBA" id="ARBA00022645"/>
    </source>
</evidence>
<keyword evidence="9" id="KW-0378">Hydrolase</keyword>
<evidence type="ECO:0000256" key="16">
    <source>
        <dbReference type="ARBA" id="ARBA00049902"/>
    </source>
</evidence>
<name>A0A0J5S383_9BACI</name>
<dbReference type="Gene3D" id="3.40.710.10">
    <property type="entry name" value="DD-peptidase/beta-lactamase superfamily"/>
    <property type="match status" value="1"/>
</dbReference>
<dbReference type="AlphaFoldDB" id="A0A0J5S383"/>
<evidence type="ECO:0000256" key="1">
    <source>
        <dbReference type="ARBA" id="ARBA00004236"/>
    </source>
</evidence>
<evidence type="ECO:0000256" key="11">
    <source>
        <dbReference type="ARBA" id="ARBA00022984"/>
    </source>
</evidence>
<dbReference type="Proteomes" id="UP000076510">
    <property type="component" value="Unassembled WGS sequence"/>
</dbReference>
<evidence type="ECO:0000256" key="10">
    <source>
        <dbReference type="ARBA" id="ARBA00022960"/>
    </source>
</evidence>
<dbReference type="SUPFAM" id="SSF56601">
    <property type="entry name" value="beta-lactamase/transpeptidase-like"/>
    <property type="match status" value="1"/>
</dbReference>
<dbReference type="GO" id="GO:0071555">
    <property type="term" value="P:cell wall organization"/>
    <property type="evidence" value="ECO:0007669"/>
    <property type="project" value="UniProtKB-KW"/>
</dbReference>
<dbReference type="GO" id="GO:0009002">
    <property type="term" value="F:serine-type D-Ala-D-Ala carboxypeptidase activity"/>
    <property type="evidence" value="ECO:0007669"/>
    <property type="project" value="UniProtKB-EC"/>
</dbReference>
<dbReference type="InterPro" id="IPR023346">
    <property type="entry name" value="Lysozyme-like_dom_sf"/>
</dbReference>
<dbReference type="GO" id="GO:0006508">
    <property type="term" value="P:proteolysis"/>
    <property type="evidence" value="ECO:0007669"/>
    <property type="project" value="UniProtKB-KW"/>
</dbReference>
<keyword evidence="8" id="KW-0808">Transferase</keyword>
<gene>
    <name evidence="19" type="ORF">AV649_20315</name>
</gene>
<evidence type="ECO:0000256" key="6">
    <source>
        <dbReference type="ARBA" id="ARBA00022670"/>
    </source>
</evidence>
<keyword evidence="5" id="KW-0121">Carboxypeptidase</keyword>
<proteinExistence type="inferred from homology"/>
<evidence type="ECO:0000313" key="19">
    <source>
        <dbReference type="EMBL" id="KZE48072.1"/>
    </source>
</evidence>
<dbReference type="GO" id="GO:0009252">
    <property type="term" value="P:peptidoglycan biosynthetic process"/>
    <property type="evidence" value="ECO:0007669"/>
    <property type="project" value="UniProtKB-KW"/>
</dbReference>
<accession>A0A0J5S383</accession>
<keyword evidence="4" id="KW-1003">Cell membrane</keyword>
<evidence type="ECO:0000256" key="9">
    <source>
        <dbReference type="ARBA" id="ARBA00022801"/>
    </source>
</evidence>
<evidence type="ECO:0000256" key="14">
    <source>
        <dbReference type="ARBA" id="ARBA00023316"/>
    </source>
</evidence>
<keyword evidence="14" id="KW-0961">Cell wall biogenesis/degradation</keyword>
<dbReference type="GO" id="GO:0008955">
    <property type="term" value="F:peptidoglycan glycosyltransferase activity"/>
    <property type="evidence" value="ECO:0007669"/>
    <property type="project" value="UniProtKB-EC"/>
</dbReference>
<keyword evidence="13" id="KW-0511">Multifunctional enzyme</keyword>
<reference evidence="20" key="1">
    <citation type="submission" date="2016-01" db="EMBL/GenBank/DDBJ databases">
        <title>Whole genome sequencing of Bhargavaea cecembensis T14.</title>
        <authorList>
            <person name="Hong K.W."/>
        </authorList>
    </citation>
    <scope>NUCLEOTIDE SEQUENCE [LARGE SCALE GENOMIC DNA]</scope>
    <source>
        <strain evidence="20">M19</strain>
    </source>
</reference>
<comment type="caution">
    <text evidence="19">The sequence shown here is derived from an EMBL/GenBank/DDBJ whole genome shotgun (WGS) entry which is preliminary data.</text>
</comment>
<comment type="catalytic activity">
    <reaction evidence="16">
        <text>[GlcNAc-(1-&gt;4)-Mur2Ac(oyl-L-Ala-gamma-D-Glu-L-Lys-D-Ala-D-Ala)](n)-di-trans,octa-cis-undecaprenyl diphosphate + beta-D-GlcNAc-(1-&gt;4)-Mur2Ac(oyl-L-Ala-gamma-D-Glu-L-Lys-D-Ala-D-Ala)-di-trans,octa-cis-undecaprenyl diphosphate = [GlcNAc-(1-&gt;4)-Mur2Ac(oyl-L-Ala-gamma-D-Glu-L-Lys-D-Ala-D-Ala)](n+1)-di-trans,octa-cis-undecaprenyl diphosphate + di-trans,octa-cis-undecaprenyl diphosphate + H(+)</text>
        <dbReference type="Rhea" id="RHEA:23708"/>
        <dbReference type="Rhea" id="RHEA-COMP:9602"/>
        <dbReference type="Rhea" id="RHEA-COMP:9603"/>
        <dbReference type="ChEBI" id="CHEBI:15378"/>
        <dbReference type="ChEBI" id="CHEBI:58405"/>
        <dbReference type="ChEBI" id="CHEBI:60033"/>
        <dbReference type="ChEBI" id="CHEBI:78435"/>
        <dbReference type="EC" id="2.4.99.28"/>
    </reaction>
</comment>
<keyword evidence="7" id="KW-0328">Glycosyltransferase</keyword>
<dbReference type="Gene3D" id="1.10.3810.10">
    <property type="entry name" value="Biosynthetic peptidoglycan transglycosylase-like"/>
    <property type="match status" value="1"/>
</dbReference>
<dbReference type="EMBL" id="LQQY01000019">
    <property type="protein sequence ID" value="KZE48072.1"/>
    <property type="molecule type" value="Genomic_DNA"/>
</dbReference>
<dbReference type="GO" id="GO:0008658">
    <property type="term" value="F:penicillin binding"/>
    <property type="evidence" value="ECO:0007669"/>
    <property type="project" value="InterPro"/>
</dbReference>
<evidence type="ECO:0000256" key="15">
    <source>
        <dbReference type="ARBA" id="ARBA00034000"/>
    </source>
</evidence>
<dbReference type="SUPFAM" id="SSF53955">
    <property type="entry name" value="Lysozyme-like"/>
    <property type="match status" value="1"/>
</dbReference>
<evidence type="ECO:0000313" key="20">
    <source>
        <dbReference type="Proteomes" id="UP000076510"/>
    </source>
</evidence>
<comment type="catalytic activity">
    <reaction evidence="15">
        <text>Preferential cleavage: (Ac)2-L-Lys-D-Ala-|-D-Ala. Also transpeptidation of peptidyl-alanyl moieties that are N-acyl substituents of D-alanine.</text>
        <dbReference type="EC" id="3.4.16.4"/>
    </reaction>
</comment>
<evidence type="ECO:0000259" key="18">
    <source>
        <dbReference type="Pfam" id="PF00912"/>
    </source>
</evidence>
<dbReference type="PANTHER" id="PTHR32282">
    <property type="entry name" value="BINDING PROTEIN TRANSPEPTIDASE, PUTATIVE-RELATED"/>
    <property type="match status" value="1"/>
</dbReference>
<dbReference type="InterPro" id="IPR001264">
    <property type="entry name" value="Glyco_trans_51"/>
</dbReference>
<feature type="domain" description="Penicillin-binding protein transpeptidase" evidence="17">
    <location>
        <begin position="351"/>
        <end position="581"/>
    </location>
</feature>
<comment type="similarity">
    <text evidence="2">In the C-terminal section; belongs to the transpeptidase family.</text>
</comment>
<dbReference type="OrthoDB" id="9766909at2"/>
<dbReference type="GO" id="GO:0005886">
    <property type="term" value="C:plasma membrane"/>
    <property type="evidence" value="ECO:0007669"/>
    <property type="project" value="UniProtKB-SubCell"/>
</dbReference>
<dbReference type="FunFam" id="1.10.3810.10:FF:000001">
    <property type="entry name" value="Penicillin-binding protein 1A"/>
    <property type="match status" value="1"/>
</dbReference>
<dbReference type="InterPro" id="IPR036950">
    <property type="entry name" value="PBP_transglycosylase"/>
</dbReference>
<evidence type="ECO:0000256" key="2">
    <source>
        <dbReference type="ARBA" id="ARBA00007090"/>
    </source>
</evidence>
<dbReference type="InterPro" id="IPR001460">
    <property type="entry name" value="PCN-bd_Tpept"/>
</dbReference>
<evidence type="ECO:0000256" key="7">
    <source>
        <dbReference type="ARBA" id="ARBA00022676"/>
    </source>
</evidence>
<keyword evidence="11" id="KW-0573">Peptidoglycan synthesis</keyword>
<keyword evidence="12" id="KW-0472">Membrane</keyword>
<dbReference type="Pfam" id="PF00905">
    <property type="entry name" value="Transpeptidase"/>
    <property type="match status" value="1"/>
</dbReference>
<dbReference type="GO" id="GO:0008360">
    <property type="term" value="P:regulation of cell shape"/>
    <property type="evidence" value="ECO:0007669"/>
    <property type="project" value="UniProtKB-KW"/>
</dbReference>
<dbReference type="RefSeq" id="WP_048007001.1">
    <property type="nucleotide sequence ID" value="NZ_CP047095.1"/>
</dbReference>
<dbReference type="InterPro" id="IPR012338">
    <property type="entry name" value="Beta-lactam/transpept-like"/>
</dbReference>
<dbReference type="GO" id="GO:0030288">
    <property type="term" value="C:outer membrane-bounded periplasmic space"/>
    <property type="evidence" value="ECO:0007669"/>
    <property type="project" value="TreeGrafter"/>
</dbReference>
<dbReference type="InterPro" id="IPR050396">
    <property type="entry name" value="Glycosyltr_51/Transpeptidase"/>
</dbReference>
<evidence type="ECO:0000259" key="17">
    <source>
        <dbReference type="Pfam" id="PF00905"/>
    </source>
</evidence>
<evidence type="ECO:0000256" key="3">
    <source>
        <dbReference type="ARBA" id="ARBA00007739"/>
    </source>
</evidence>
<evidence type="ECO:0000256" key="4">
    <source>
        <dbReference type="ARBA" id="ARBA00022475"/>
    </source>
</evidence>
<comment type="subcellular location">
    <subcellularLocation>
        <location evidence="1">Cell membrane</location>
    </subcellularLocation>
</comment>
<comment type="similarity">
    <text evidence="3">In the N-terminal section; belongs to the glycosyltransferase 51 family.</text>
</comment>
<keyword evidence="10" id="KW-0133">Cell shape</keyword>
<sequence length="616" mass="69473">MRTFAGYIAISCIVSIFFTTLFFSAGEVKKAGEFQEALESKVNKEQMNVNRTSLMKDADGRVFSEINRPFRLYTEDEDIPDFAKEIIITSEDQNFYEHVGFDAGAILRAVVKNLVFTHIKQGGSTITQQLARNMYLGQEKTYNRKLTELFYAGQIEKNLTKDEIMEMYLNVIYFSNGVYGIGTASQYYFSKPVTELNQGEISFLASIPNNPGKYDPIKHFDETKKRQERLLELLVTSDKLTEKEAVKIKKTPIHLKVKKAVEEYPDYAFFVEHELKELIGEEEGFATELADAGSEEERNGILKEWDERFHAVISSGVIINTALDPAMQKKSTKALNDTLESMELEGASASIDNKTRKIVAITGGKNYKEYNFHHAFQAFRQPGSAIKPLLVYGPYMEKLHPSLQQTIDGNRYCIKGYCPVNYGNASPGMVTISQAFAQSYNGPALRMMEKVGVDQAFGFIRPFHFQKVSKEDETFAASVGGFTYGMSPLEMTDAYTSFIDGEYTPARAITGVTDSEGNILYQWKDKATEVWSKSTTSQMRSLLHQGAVTGTGKPAYVSKSYVGIKTGTTNQYHDFWVMGLTDRYTTGVWVGHDTPENMSSIESLRPGHRIWKQIMQ</sequence>
<keyword evidence="6" id="KW-0645">Protease</keyword>